<dbReference type="Pfam" id="PF05036">
    <property type="entry name" value="SPOR"/>
    <property type="match status" value="1"/>
</dbReference>
<protein>
    <submittedName>
        <fullName evidence="2">Sporulation related domain-containing protein</fullName>
    </submittedName>
</protein>
<keyword evidence="3" id="KW-1185">Reference proteome</keyword>
<sequence>MVQDVVNGPQMGYGRAQARDEFSSYDHWQRPEPQVTRAQAQGYGQTGHGNAGFAAEPEVDRLFAHENVHFEQQSSHPGYAATPGYQDPRGESYGGYETGPAYVYGGDGYEASDLHEDDAAPARPHLGPAQWGGALVSLALILGLGVWGYKLMVRDVSGVPVIRALEGSARILPEDPGGQLAMHQGLAVNSVTADGSAAPPADRYVLAPATAMLSAEDQPVKAIEPMLSSLATNAPAPEATPVAADSDVERLELIAVAEDPLELKDAMDVVAPVEGQAEVLAEKLGVMRSPIPTPRPKVVPVQLASLSADLSDAAPVLTDVSAPDSGASLDGVAGDILAAIGASSELAPADVASGTRLVQFGAFQSEELARSEWDRLTGRFSELMEGKTRVIESASSGGKSFYRLRAVGFADASEANRFCAALTAMNAACVPTVQR</sequence>
<accession>A0A1I3KBA9</accession>
<name>A0A1I3KBA9_9RHOB</name>
<dbReference type="RefSeq" id="WP_177213009.1">
    <property type="nucleotide sequence ID" value="NZ_FORH01000001.1"/>
</dbReference>
<dbReference type="STRING" id="588602.SAMN04487991_0634"/>
<evidence type="ECO:0000313" key="3">
    <source>
        <dbReference type="Proteomes" id="UP000199630"/>
    </source>
</evidence>
<dbReference type="InterPro" id="IPR007730">
    <property type="entry name" value="SPOR-like_dom"/>
</dbReference>
<dbReference type="AlphaFoldDB" id="A0A1I3KBA9"/>
<gene>
    <name evidence="2" type="ORF">SAMN04487991_0634</name>
</gene>
<dbReference type="PROSITE" id="PS51724">
    <property type="entry name" value="SPOR"/>
    <property type="match status" value="1"/>
</dbReference>
<proteinExistence type="predicted"/>
<dbReference type="GO" id="GO:0042834">
    <property type="term" value="F:peptidoglycan binding"/>
    <property type="evidence" value="ECO:0007669"/>
    <property type="project" value="InterPro"/>
</dbReference>
<dbReference type="Proteomes" id="UP000199630">
    <property type="component" value="Unassembled WGS sequence"/>
</dbReference>
<dbReference type="InterPro" id="IPR036680">
    <property type="entry name" value="SPOR-like_sf"/>
</dbReference>
<dbReference type="Gene3D" id="3.30.70.1070">
    <property type="entry name" value="Sporulation related repeat"/>
    <property type="match status" value="1"/>
</dbReference>
<dbReference type="EMBL" id="FORH01000001">
    <property type="protein sequence ID" value="SFI69786.1"/>
    <property type="molecule type" value="Genomic_DNA"/>
</dbReference>
<evidence type="ECO:0000259" key="1">
    <source>
        <dbReference type="PROSITE" id="PS51724"/>
    </source>
</evidence>
<evidence type="ECO:0000313" key="2">
    <source>
        <dbReference type="EMBL" id="SFI69786.1"/>
    </source>
</evidence>
<organism evidence="2 3">
    <name type="scientific">Celeribacter neptunius</name>
    <dbReference type="NCBI Taxonomy" id="588602"/>
    <lineage>
        <taxon>Bacteria</taxon>
        <taxon>Pseudomonadati</taxon>
        <taxon>Pseudomonadota</taxon>
        <taxon>Alphaproteobacteria</taxon>
        <taxon>Rhodobacterales</taxon>
        <taxon>Roseobacteraceae</taxon>
        <taxon>Celeribacter</taxon>
    </lineage>
</organism>
<reference evidence="3" key="1">
    <citation type="submission" date="2016-10" db="EMBL/GenBank/DDBJ databases">
        <authorList>
            <person name="Varghese N."/>
            <person name="Submissions S."/>
        </authorList>
    </citation>
    <scope>NUCLEOTIDE SEQUENCE [LARGE SCALE GENOMIC DNA]</scope>
    <source>
        <strain evidence="3">DSM 26471</strain>
    </source>
</reference>
<feature type="domain" description="SPOR" evidence="1">
    <location>
        <begin position="350"/>
        <end position="435"/>
    </location>
</feature>